<evidence type="ECO:0000256" key="1">
    <source>
        <dbReference type="SAM" id="Phobius"/>
    </source>
</evidence>
<gene>
    <name evidence="3" type="ORF">S06H3_19688</name>
</gene>
<feature type="transmembrane region" description="Helical" evidence="1">
    <location>
        <begin position="110"/>
        <end position="130"/>
    </location>
</feature>
<feature type="domain" description="Major facilitator superfamily (MFS) profile" evidence="2">
    <location>
        <begin position="1"/>
        <end position="228"/>
    </location>
</feature>
<feature type="transmembrane region" description="Helical" evidence="1">
    <location>
        <begin position="43"/>
        <end position="64"/>
    </location>
</feature>
<feature type="non-terminal residue" evidence="3">
    <location>
        <position position="228"/>
    </location>
</feature>
<dbReference type="SUPFAM" id="SSF103473">
    <property type="entry name" value="MFS general substrate transporter"/>
    <property type="match status" value="1"/>
</dbReference>
<feature type="transmembrane region" description="Helical" evidence="1">
    <location>
        <begin position="174"/>
        <end position="197"/>
    </location>
</feature>
<protein>
    <recommendedName>
        <fullName evidence="2">Major facilitator superfamily (MFS) profile domain-containing protein</fullName>
    </recommendedName>
</protein>
<evidence type="ECO:0000259" key="2">
    <source>
        <dbReference type="PROSITE" id="PS50850"/>
    </source>
</evidence>
<accession>X1KN21</accession>
<proteinExistence type="predicted"/>
<dbReference type="Gene3D" id="1.20.1250.20">
    <property type="entry name" value="MFS general substrate transporter like domains"/>
    <property type="match status" value="1"/>
</dbReference>
<evidence type="ECO:0000313" key="3">
    <source>
        <dbReference type="EMBL" id="GAI08083.1"/>
    </source>
</evidence>
<dbReference type="InterPro" id="IPR020846">
    <property type="entry name" value="MFS_dom"/>
</dbReference>
<dbReference type="Pfam" id="PF07690">
    <property type="entry name" value="MFS_1"/>
    <property type="match status" value="1"/>
</dbReference>
<dbReference type="EMBL" id="BARV01010106">
    <property type="protein sequence ID" value="GAI08083.1"/>
    <property type="molecule type" value="Genomic_DNA"/>
</dbReference>
<dbReference type="PROSITE" id="PS50850">
    <property type="entry name" value="MFS"/>
    <property type="match status" value="1"/>
</dbReference>
<reference evidence="3" key="1">
    <citation type="journal article" date="2014" name="Front. Microbiol.">
        <title>High frequency of phylogenetically diverse reductive dehalogenase-homologous genes in deep subseafloor sedimentary metagenomes.</title>
        <authorList>
            <person name="Kawai M."/>
            <person name="Futagami T."/>
            <person name="Toyoda A."/>
            <person name="Takaki Y."/>
            <person name="Nishi S."/>
            <person name="Hori S."/>
            <person name="Arai W."/>
            <person name="Tsubouchi T."/>
            <person name="Morono Y."/>
            <person name="Uchiyama I."/>
            <person name="Ito T."/>
            <person name="Fujiyama A."/>
            <person name="Inagaki F."/>
            <person name="Takami H."/>
        </authorList>
    </citation>
    <scope>NUCLEOTIDE SEQUENCE</scope>
    <source>
        <strain evidence="3">Expedition CK06-06</strain>
    </source>
</reference>
<feature type="transmembrane region" description="Helical" evidence="1">
    <location>
        <begin position="21"/>
        <end position="37"/>
    </location>
</feature>
<comment type="caution">
    <text evidence="3">The sequence shown here is derived from an EMBL/GenBank/DDBJ whole genome shotgun (WGS) entry which is preliminary data.</text>
</comment>
<name>X1KN21_9ZZZZ</name>
<dbReference type="InterPro" id="IPR011701">
    <property type="entry name" value="MFS"/>
</dbReference>
<sequence length="228" mass="24767">MLGGIFAFLSGWALDKYSPRLVLSLMGLFTGLSLVLTSQTSSLWQLFITYSLLVAMGTGAIYVVPTSTITRWFDKKRGTALGIAGAGFGSGILIVVPFATYLIVTFDWRIAYMVIGAVAWLVVIPLSQLLKSSPYEIGALPDGRKALSQDTNIEEIRNQTDALTLWQILRTRSYWLCVSIWSCMSFTVLLVLTHFVPHTTDMGFSAAESATLLSLIGGTSIAGRVLVG</sequence>
<dbReference type="InterPro" id="IPR050327">
    <property type="entry name" value="Proton-linked_MCT"/>
</dbReference>
<dbReference type="GO" id="GO:0022857">
    <property type="term" value="F:transmembrane transporter activity"/>
    <property type="evidence" value="ECO:0007669"/>
    <property type="project" value="InterPro"/>
</dbReference>
<keyword evidence="1" id="KW-1133">Transmembrane helix</keyword>
<feature type="transmembrane region" description="Helical" evidence="1">
    <location>
        <begin position="80"/>
        <end position="104"/>
    </location>
</feature>
<dbReference type="PANTHER" id="PTHR11360:SF284">
    <property type="entry name" value="EG:103B4.3 PROTEIN-RELATED"/>
    <property type="match status" value="1"/>
</dbReference>
<dbReference type="InterPro" id="IPR036259">
    <property type="entry name" value="MFS_trans_sf"/>
</dbReference>
<dbReference type="AlphaFoldDB" id="X1KN21"/>
<keyword evidence="1" id="KW-0812">Transmembrane</keyword>
<organism evidence="3">
    <name type="scientific">marine sediment metagenome</name>
    <dbReference type="NCBI Taxonomy" id="412755"/>
    <lineage>
        <taxon>unclassified sequences</taxon>
        <taxon>metagenomes</taxon>
        <taxon>ecological metagenomes</taxon>
    </lineage>
</organism>
<dbReference type="PANTHER" id="PTHR11360">
    <property type="entry name" value="MONOCARBOXYLATE TRANSPORTER"/>
    <property type="match status" value="1"/>
</dbReference>
<keyword evidence="1" id="KW-0472">Membrane</keyword>